<dbReference type="Pfam" id="PF07730">
    <property type="entry name" value="HisKA_3"/>
    <property type="match status" value="1"/>
</dbReference>
<comment type="caution">
    <text evidence="11">The sequence shown here is derived from an EMBL/GenBank/DDBJ whole genome shotgun (WGS) entry which is preliminary data.</text>
</comment>
<dbReference type="InterPro" id="IPR003594">
    <property type="entry name" value="HATPase_dom"/>
</dbReference>
<dbReference type="GO" id="GO:0005524">
    <property type="term" value="F:ATP binding"/>
    <property type="evidence" value="ECO:0007669"/>
    <property type="project" value="UniProtKB-KW"/>
</dbReference>
<dbReference type="PANTHER" id="PTHR24421:SF10">
    <property type="entry name" value="NITRATE_NITRITE SENSOR PROTEIN NARQ"/>
    <property type="match status" value="1"/>
</dbReference>
<keyword evidence="3" id="KW-0597">Phosphoprotein</keyword>
<dbReference type="InterPro" id="IPR011712">
    <property type="entry name" value="Sig_transdc_His_kin_sub3_dim/P"/>
</dbReference>
<evidence type="ECO:0000313" key="12">
    <source>
        <dbReference type="Proteomes" id="UP000255317"/>
    </source>
</evidence>
<dbReference type="InterPro" id="IPR005467">
    <property type="entry name" value="His_kinase_dom"/>
</dbReference>
<name>A0A370QF84_9FLAO</name>
<dbReference type="PROSITE" id="PS50109">
    <property type="entry name" value="HIS_KIN"/>
    <property type="match status" value="1"/>
</dbReference>
<keyword evidence="9" id="KW-1133">Transmembrane helix</keyword>
<evidence type="ECO:0000256" key="2">
    <source>
        <dbReference type="ARBA" id="ARBA00012438"/>
    </source>
</evidence>
<evidence type="ECO:0000256" key="7">
    <source>
        <dbReference type="ARBA" id="ARBA00022840"/>
    </source>
</evidence>
<dbReference type="InterPro" id="IPR050482">
    <property type="entry name" value="Sensor_HK_TwoCompSys"/>
</dbReference>
<reference evidence="11 12" key="1">
    <citation type="submission" date="2018-07" db="EMBL/GenBank/DDBJ databases">
        <title>Genomic Encyclopedia of Type Strains, Phase IV (KMG-IV): sequencing the most valuable type-strain genomes for metagenomic binning, comparative biology and taxonomic classification.</title>
        <authorList>
            <person name="Goeker M."/>
        </authorList>
    </citation>
    <scope>NUCLEOTIDE SEQUENCE [LARGE SCALE GENOMIC DNA]</scope>
    <source>
        <strain evidence="11 12">DSM 101478</strain>
    </source>
</reference>
<dbReference type="InterPro" id="IPR036890">
    <property type="entry name" value="HATPase_C_sf"/>
</dbReference>
<evidence type="ECO:0000256" key="5">
    <source>
        <dbReference type="ARBA" id="ARBA00022741"/>
    </source>
</evidence>
<dbReference type="Pfam" id="PF02518">
    <property type="entry name" value="HATPase_c"/>
    <property type="match status" value="1"/>
</dbReference>
<keyword evidence="9" id="KW-0472">Membrane</keyword>
<dbReference type="AlphaFoldDB" id="A0A370QF84"/>
<keyword evidence="7" id="KW-0067">ATP-binding</keyword>
<feature type="domain" description="Histidine kinase" evidence="10">
    <location>
        <begin position="76"/>
        <end position="266"/>
    </location>
</feature>
<evidence type="ECO:0000313" key="11">
    <source>
        <dbReference type="EMBL" id="RDK87013.1"/>
    </source>
</evidence>
<keyword evidence="12" id="KW-1185">Reference proteome</keyword>
<keyword evidence="8" id="KW-0902">Two-component regulatory system</keyword>
<dbReference type="GO" id="GO:0000155">
    <property type="term" value="F:phosphorelay sensor kinase activity"/>
    <property type="evidence" value="ECO:0007669"/>
    <property type="project" value="InterPro"/>
</dbReference>
<evidence type="ECO:0000256" key="9">
    <source>
        <dbReference type="SAM" id="Phobius"/>
    </source>
</evidence>
<dbReference type="Gene3D" id="3.30.565.10">
    <property type="entry name" value="Histidine kinase-like ATPase, C-terminal domain"/>
    <property type="match status" value="1"/>
</dbReference>
<dbReference type="GO" id="GO:0016020">
    <property type="term" value="C:membrane"/>
    <property type="evidence" value="ECO:0007669"/>
    <property type="project" value="InterPro"/>
</dbReference>
<dbReference type="EC" id="2.7.13.3" evidence="2"/>
<dbReference type="OrthoDB" id="9778366at2"/>
<evidence type="ECO:0000256" key="4">
    <source>
        <dbReference type="ARBA" id="ARBA00022679"/>
    </source>
</evidence>
<dbReference type="SUPFAM" id="SSF55874">
    <property type="entry name" value="ATPase domain of HSP90 chaperone/DNA topoisomerase II/histidine kinase"/>
    <property type="match status" value="1"/>
</dbReference>
<proteinExistence type="predicted"/>
<feature type="transmembrane region" description="Helical" evidence="9">
    <location>
        <begin position="12"/>
        <end position="35"/>
    </location>
</feature>
<evidence type="ECO:0000256" key="6">
    <source>
        <dbReference type="ARBA" id="ARBA00022777"/>
    </source>
</evidence>
<keyword evidence="6 11" id="KW-0418">Kinase</keyword>
<dbReference type="EMBL" id="QRAO01000002">
    <property type="protein sequence ID" value="RDK87013.1"/>
    <property type="molecule type" value="Genomic_DNA"/>
</dbReference>
<comment type="catalytic activity">
    <reaction evidence="1">
        <text>ATP + protein L-histidine = ADP + protein N-phospho-L-histidine.</text>
        <dbReference type="EC" id="2.7.13.3"/>
    </reaction>
</comment>
<evidence type="ECO:0000256" key="1">
    <source>
        <dbReference type="ARBA" id="ARBA00000085"/>
    </source>
</evidence>
<organism evidence="11 12">
    <name type="scientific">Marinirhabdus gelatinilytica</name>
    <dbReference type="NCBI Taxonomy" id="1703343"/>
    <lineage>
        <taxon>Bacteria</taxon>
        <taxon>Pseudomonadati</taxon>
        <taxon>Bacteroidota</taxon>
        <taxon>Flavobacteriia</taxon>
        <taxon>Flavobacteriales</taxon>
        <taxon>Flavobacteriaceae</taxon>
    </lineage>
</organism>
<keyword evidence="5" id="KW-0547">Nucleotide-binding</keyword>
<keyword evidence="9" id="KW-0812">Transmembrane</keyword>
<dbReference type="Gene3D" id="1.20.5.1930">
    <property type="match status" value="1"/>
</dbReference>
<protein>
    <recommendedName>
        <fullName evidence="2">histidine kinase</fullName>
        <ecNumber evidence="2">2.7.13.3</ecNumber>
    </recommendedName>
</protein>
<dbReference type="GO" id="GO:0046983">
    <property type="term" value="F:protein dimerization activity"/>
    <property type="evidence" value="ECO:0007669"/>
    <property type="project" value="InterPro"/>
</dbReference>
<keyword evidence="4" id="KW-0808">Transferase</keyword>
<dbReference type="Proteomes" id="UP000255317">
    <property type="component" value="Unassembled WGS sequence"/>
</dbReference>
<gene>
    <name evidence="11" type="ORF">C8D94_102191</name>
</gene>
<evidence type="ECO:0000259" key="10">
    <source>
        <dbReference type="PROSITE" id="PS50109"/>
    </source>
</evidence>
<evidence type="ECO:0000256" key="8">
    <source>
        <dbReference type="ARBA" id="ARBA00023012"/>
    </source>
</evidence>
<evidence type="ECO:0000256" key="3">
    <source>
        <dbReference type="ARBA" id="ARBA00022553"/>
    </source>
</evidence>
<dbReference type="RefSeq" id="WP_115123229.1">
    <property type="nucleotide sequence ID" value="NZ_QRAO01000002.1"/>
</dbReference>
<dbReference type="PANTHER" id="PTHR24421">
    <property type="entry name" value="NITRATE/NITRITE SENSOR PROTEIN NARX-RELATED"/>
    <property type="match status" value="1"/>
</dbReference>
<dbReference type="CDD" id="cd16917">
    <property type="entry name" value="HATPase_UhpB-NarQ-NarX-like"/>
    <property type="match status" value="1"/>
</dbReference>
<accession>A0A370QF84</accession>
<sequence length="266" mass="29360">MQYTPTDEIQIISILLIGISLLVLMGIAIILFFYFSRKKIIKTELEKANLQIAHQQEVLQASLQTQEAERKRIAQDLHDDISSKLNIVSLNANFLTDQNITPQEAIKLGGSIAKVTATVLESSRRIAHELLPPALEKFGLVPALEELCDQVEECGTLQVTSRFQYEEGIFSKEEGLHVFRIVQELVNNTLKYAKAKTISIALVAEKNTVTLQYKDNGKGFALEDGKKVKGLGLSGIENRAAILNATVEIVSAPGEGMQVVLTKQTN</sequence>